<dbReference type="PANTHER" id="PTHR34981:SF1">
    <property type="entry name" value="CELL DIVISION PROTEIN ZAPA"/>
    <property type="match status" value="1"/>
</dbReference>
<evidence type="ECO:0000256" key="3">
    <source>
        <dbReference type="ARBA" id="ARBA00022490"/>
    </source>
</evidence>
<dbReference type="Gene3D" id="6.10.250.790">
    <property type="match status" value="1"/>
</dbReference>
<evidence type="ECO:0000256" key="8">
    <source>
        <dbReference type="ARBA" id="ARBA00026068"/>
    </source>
</evidence>
<comment type="function">
    <text evidence="7">Activator of cell division through the inhibition of FtsZ GTPase activity, therefore promoting FtsZ assembly into bundles of protofilaments necessary for the formation of the division Z ring. It is recruited early at mid-cell but it is not essential for cell division.</text>
</comment>
<dbReference type="GO" id="GO:0032153">
    <property type="term" value="C:cell division site"/>
    <property type="evidence" value="ECO:0007669"/>
    <property type="project" value="TreeGrafter"/>
</dbReference>
<protein>
    <recommendedName>
        <fullName evidence="2">Cell division protein ZapA</fullName>
    </recommendedName>
    <alternativeName>
        <fullName evidence="9">Z ring-associated protein ZapA</fullName>
    </alternativeName>
</protein>
<evidence type="ECO:0000256" key="9">
    <source>
        <dbReference type="ARBA" id="ARBA00033158"/>
    </source>
</evidence>
<dbReference type="AlphaFoldDB" id="A0A1F5YC16"/>
<evidence type="ECO:0000313" key="11">
    <source>
        <dbReference type="Proteomes" id="UP000179034"/>
    </source>
</evidence>
<accession>A0A1F5YC16</accession>
<dbReference type="GO" id="GO:0043093">
    <property type="term" value="P:FtsZ-dependent cytokinesis"/>
    <property type="evidence" value="ECO:0007669"/>
    <property type="project" value="TreeGrafter"/>
</dbReference>
<keyword evidence="3" id="KW-0963">Cytoplasm</keyword>
<keyword evidence="5" id="KW-0717">Septation</keyword>
<dbReference type="GO" id="GO:0000917">
    <property type="term" value="P:division septum assembly"/>
    <property type="evidence" value="ECO:0007669"/>
    <property type="project" value="UniProtKB-KW"/>
</dbReference>
<dbReference type="InterPro" id="IPR007838">
    <property type="entry name" value="Cell_div_ZapA-like"/>
</dbReference>
<proteinExistence type="predicted"/>
<keyword evidence="4" id="KW-0132">Cell division</keyword>
<evidence type="ECO:0000256" key="2">
    <source>
        <dbReference type="ARBA" id="ARBA00015195"/>
    </source>
</evidence>
<name>A0A1F5YC16_9BACT</name>
<organism evidence="10 11">
    <name type="scientific">Candidatus Glassbacteria bacterium RBG_16_58_8</name>
    <dbReference type="NCBI Taxonomy" id="1817866"/>
    <lineage>
        <taxon>Bacteria</taxon>
        <taxon>Candidatus Glassiibacteriota</taxon>
    </lineage>
</organism>
<evidence type="ECO:0000256" key="1">
    <source>
        <dbReference type="ARBA" id="ARBA00004496"/>
    </source>
</evidence>
<dbReference type="EMBL" id="MFIW01000061">
    <property type="protein sequence ID" value="OGF97745.1"/>
    <property type="molecule type" value="Genomic_DNA"/>
</dbReference>
<reference evidence="10 11" key="1">
    <citation type="journal article" date="2016" name="Nat. Commun.">
        <title>Thousands of microbial genomes shed light on interconnected biogeochemical processes in an aquifer system.</title>
        <authorList>
            <person name="Anantharaman K."/>
            <person name="Brown C.T."/>
            <person name="Hug L.A."/>
            <person name="Sharon I."/>
            <person name="Castelle C.J."/>
            <person name="Probst A.J."/>
            <person name="Thomas B.C."/>
            <person name="Singh A."/>
            <person name="Wilkins M.J."/>
            <person name="Karaoz U."/>
            <person name="Brodie E.L."/>
            <person name="Williams K.H."/>
            <person name="Hubbard S.S."/>
            <person name="Banfield J.F."/>
        </authorList>
    </citation>
    <scope>NUCLEOTIDE SEQUENCE [LARGE SCALE GENOMIC DNA]</scope>
</reference>
<dbReference type="PANTHER" id="PTHR34981">
    <property type="entry name" value="CELL DIVISION PROTEIN ZAPA"/>
    <property type="match status" value="1"/>
</dbReference>
<dbReference type="GO" id="GO:0000921">
    <property type="term" value="P:septin ring assembly"/>
    <property type="evidence" value="ECO:0007669"/>
    <property type="project" value="TreeGrafter"/>
</dbReference>
<dbReference type="Proteomes" id="UP000179034">
    <property type="component" value="Unassembled WGS sequence"/>
</dbReference>
<comment type="subunit">
    <text evidence="8">Homodimer. Interacts with FtsZ.</text>
</comment>
<evidence type="ECO:0000256" key="7">
    <source>
        <dbReference type="ARBA" id="ARBA00024910"/>
    </source>
</evidence>
<dbReference type="GO" id="GO:0005829">
    <property type="term" value="C:cytosol"/>
    <property type="evidence" value="ECO:0007669"/>
    <property type="project" value="TreeGrafter"/>
</dbReference>
<dbReference type="Pfam" id="PF05164">
    <property type="entry name" value="ZapA"/>
    <property type="match status" value="1"/>
</dbReference>
<dbReference type="GO" id="GO:0030428">
    <property type="term" value="C:cell septum"/>
    <property type="evidence" value="ECO:0007669"/>
    <property type="project" value="TreeGrafter"/>
</dbReference>
<evidence type="ECO:0000256" key="5">
    <source>
        <dbReference type="ARBA" id="ARBA00023210"/>
    </source>
</evidence>
<evidence type="ECO:0000256" key="6">
    <source>
        <dbReference type="ARBA" id="ARBA00023306"/>
    </source>
</evidence>
<comment type="subcellular location">
    <subcellularLocation>
        <location evidence="1">Cytoplasm</location>
    </subcellularLocation>
</comment>
<sequence length="104" mass="11542">MDGRAGKTTKVNIFGEELGIKSEASAEYTRQVAEYVDQAMKQVAKTTHLTDIHRIAILAAMSITNEYFQAREQACQVEKQWESQVGEILRTLKKVGEGVNGEAP</sequence>
<gene>
    <name evidence="10" type="ORF">A2Z06_03360</name>
</gene>
<dbReference type="InterPro" id="IPR036192">
    <property type="entry name" value="Cell_div_ZapA-like_sf"/>
</dbReference>
<evidence type="ECO:0000256" key="4">
    <source>
        <dbReference type="ARBA" id="ARBA00022618"/>
    </source>
</evidence>
<dbReference type="SUPFAM" id="SSF102829">
    <property type="entry name" value="Cell division protein ZapA-like"/>
    <property type="match status" value="1"/>
</dbReference>
<evidence type="ECO:0000313" key="10">
    <source>
        <dbReference type="EMBL" id="OGF97745.1"/>
    </source>
</evidence>
<dbReference type="InterPro" id="IPR053712">
    <property type="entry name" value="Bac_CellDiv_Activator"/>
</dbReference>
<comment type="caution">
    <text evidence="10">The sequence shown here is derived from an EMBL/GenBank/DDBJ whole genome shotgun (WGS) entry which is preliminary data.</text>
</comment>
<keyword evidence="6" id="KW-0131">Cell cycle</keyword>